<dbReference type="Gene3D" id="1.10.150.690">
    <property type="entry name" value="DUF2063"/>
    <property type="match status" value="1"/>
</dbReference>
<evidence type="ECO:0000313" key="2">
    <source>
        <dbReference type="EMBL" id="SAL23152.1"/>
    </source>
</evidence>
<sequence>MTTSLGHFQDAFVDALYDTRAHHAVVASLVAQPGFSVYRNTVVKGCVDALHANFPTVERLVGTEWFRAAAARYVRQSPPTDTRLLHYGADFPAFLDAFEHARRLPYLGNVARIDLAWTDVHTAADEPGFDVASIASLASEVLGQMVFPLRRAVRWLWFPQQPVYTIWRCNREATDMPAELDWSGEGVLLTRPAGRVMWQPISAGGCVFLGACAASQTLDEAAHAALDAEPSLDFTQLLGSLITAGAFRSTTSSTQR</sequence>
<name>A0A158FTM7_9BURK</name>
<accession>A0A158FTM7</accession>
<organism evidence="2 3">
    <name type="scientific">Caballeronia choica</name>
    <dbReference type="NCBI Taxonomy" id="326476"/>
    <lineage>
        <taxon>Bacteria</taxon>
        <taxon>Pseudomonadati</taxon>
        <taxon>Pseudomonadota</taxon>
        <taxon>Betaproteobacteria</taxon>
        <taxon>Burkholderiales</taxon>
        <taxon>Burkholderiaceae</taxon>
        <taxon>Caballeronia</taxon>
    </lineage>
</organism>
<keyword evidence="3" id="KW-1185">Reference proteome</keyword>
<feature type="domain" description="Putative DNA-binding" evidence="1">
    <location>
        <begin position="8"/>
        <end position="95"/>
    </location>
</feature>
<protein>
    <recommendedName>
        <fullName evidence="1">Putative DNA-binding domain-containing protein</fullName>
    </recommendedName>
</protein>
<gene>
    <name evidence="2" type="ORF">AWB68_00944</name>
</gene>
<dbReference type="InterPro" id="IPR044922">
    <property type="entry name" value="DUF2063_N_sf"/>
</dbReference>
<dbReference type="OrthoDB" id="4146344at2"/>
<dbReference type="RefSeq" id="WP_087643195.1">
    <property type="nucleotide sequence ID" value="NZ_FCON02000007.1"/>
</dbReference>
<dbReference type="Proteomes" id="UP000054770">
    <property type="component" value="Unassembled WGS sequence"/>
</dbReference>
<dbReference type="Pfam" id="PF09836">
    <property type="entry name" value="DUF2063"/>
    <property type="match status" value="1"/>
</dbReference>
<reference evidence="2" key="1">
    <citation type="submission" date="2016-01" db="EMBL/GenBank/DDBJ databases">
        <authorList>
            <person name="Peeters C."/>
        </authorList>
    </citation>
    <scope>NUCLEOTIDE SEQUENCE [LARGE SCALE GENOMIC DNA]</scope>
    <source>
        <strain evidence="2">LMG 22940</strain>
    </source>
</reference>
<proteinExistence type="predicted"/>
<comment type="caution">
    <text evidence="2">The sequence shown here is derived from an EMBL/GenBank/DDBJ whole genome shotgun (WGS) entry which is preliminary data.</text>
</comment>
<evidence type="ECO:0000313" key="3">
    <source>
        <dbReference type="Proteomes" id="UP000054770"/>
    </source>
</evidence>
<evidence type="ECO:0000259" key="1">
    <source>
        <dbReference type="Pfam" id="PF09836"/>
    </source>
</evidence>
<dbReference type="InterPro" id="IPR018640">
    <property type="entry name" value="DUF2063"/>
</dbReference>
<dbReference type="AlphaFoldDB" id="A0A158FTM7"/>
<dbReference type="EMBL" id="FCON02000007">
    <property type="protein sequence ID" value="SAL23152.1"/>
    <property type="molecule type" value="Genomic_DNA"/>
</dbReference>